<dbReference type="RefSeq" id="WP_323983789.1">
    <property type="nucleotide sequence ID" value="NZ_JAYKBW010000011.1"/>
</dbReference>
<dbReference type="Proteomes" id="UP001311730">
    <property type="component" value="Unassembled WGS sequence"/>
</dbReference>
<keyword evidence="3" id="KW-1185">Reference proteome</keyword>
<comment type="caution">
    <text evidence="2">The sequence shown here is derived from an EMBL/GenBank/DDBJ whole genome shotgun (WGS) entry which is preliminary data.</text>
</comment>
<protein>
    <submittedName>
        <fullName evidence="2">Uncharacterized protein</fullName>
    </submittedName>
</protein>
<feature type="compositionally biased region" description="Low complexity" evidence="1">
    <location>
        <begin position="21"/>
        <end position="43"/>
    </location>
</feature>
<accession>A0ABU5Z9H7</accession>
<reference evidence="2 3" key="1">
    <citation type="submission" date="2023-12" db="EMBL/GenBank/DDBJ databases">
        <title>Genomic sequences of Capnocytophaga and Parvimonas strains.</title>
        <authorList>
            <person name="Watt R.M."/>
            <person name="Wang M."/>
            <person name="Yang T."/>
            <person name="Tong W.M."/>
        </authorList>
    </citation>
    <scope>NUCLEOTIDE SEQUENCE [LARGE SCALE GENOMIC DNA]</scope>
    <source>
        <strain evidence="2 3">CCUG 13096</strain>
    </source>
</reference>
<name>A0ABU5Z9H7_9FLAO</name>
<sequence length="70" mass="7514">MNLDQLFKAAKVAAKAYEAYNASKTTSSKQSTSTSSNKVSLQSGTKQANKDEQISDIISPIFGLLGKLMK</sequence>
<dbReference type="EMBL" id="JAYKBW010000011">
    <property type="protein sequence ID" value="MEB3075617.1"/>
    <property type="molecule type" value="Genomic_DNA"/>
</dbReference>
<feature type="region of interest" description="Disordered" evidence="1">
    <location>
        <begin position="21"/>
        <end position="50"/>
    </location>
</feature>
<organism evidence="2 3">
    <name type="scientific">Capnocytophaga gingivalis</name>
    <dbReference type="NCBI Taxonomy" id="1017"/>
    <lineage>
        <taxon>Bacteria</taxon>
        <taxon>Pseudomonadati</taxon>
        <taxon>Bacteroidota</taxon>
        <taxon>Flavobacteriia</taxon>
        <taxon>Flavobacteriales</taxon>
        <taxon>Flavobacteriaceae</taxon>
        <taxon>Capnocytophaga</taxon>
    </lineage>
</organism>
<evidence type="ECO:0000313" key="3">
    <source>
        <dbReference type="Proteomes" id="UP001311730"/>
    </source>
</evidence>
<gene>
    <name evidence="2" type="ORF">VJJ08_09955</name>
</gene>
<evidence type="ECO:0000313" key="2">
    <source>
        <dbReference type="EMBL" id="MEB3075617.1"/>
    </source>
</evidence>
<proteinExistence type="predicted"/>
<evidence type="ECO:0000256" key="1">
    <source>
        <dbReference type="SAM" id="MobiDB-lite"/>
    </source>
</evidence>